<keyword evidence="1" id="KW-0812">Transmembrane</keyword>
<organism evidence="2 3">
    <name type="scientific">Nitrosomonas nitrosa</name>
    <dbReference type="NCBI Taxonomy" id="52442"/>
    <lineage>
        <taxon>Bacteria</taxon>
        <taxon>Pseudomonadati</taxon>
        <taxon>Pseudomonadota</taxon>
        <taxon>Betaproteobacteria</taxon>
        <taxon>Nitrosomonadales</taxon>
        <taxon>Nitrosomonadaceae</taxon>
        <taxon>Nitrosomonas</taxon>
    </lineage>
</organism>
<dbReference type="InterPro" id="IPR014509">
    <property type="entry name" value="YjdF-like"/>
</dbReference>
<sequence length="241" mass="28138">MTNQHSIHSTPPLKGKAELIHRYLVIFLHVIMGIELAAVLYEGHWIHAFLLIAISIITLLPIVLNRKFHIYIPAEFQILTIIFVFAALFLGEIHRYYDRWWWWDIALHGSSGLLLGIFGFLLVYVLNENERAQLSMRPRFIALFAFVFAVAVGALWEIFEFAVDQIFGANMQKPMLGDDSGLTDTMWDLIVDAIGALIISLWGWWYLMRRKRSFIEVWIDKFITRNPHLFRSYHSSKSEKD</sequence>
<dbReference type="Proteomes" id="UP000199561">
    <property type="component" value="Unassembled WGS sequence"/>
</dbReference>
<dbReference type="Pfam" id="PF09997">
    <property type="entry name" value="DUF2238"/>
    <property type="match status" value="1"/>
</dbReference>
<feature type="transmembrane region" description="Helical" evidence="1">
    <location>
        <begin position="20"/>
        <end position="39"/>
    </location>
</feature>
<dbReference type="STRING" id="52442.SAMN05421880_10695"/>
<keyword evidence="1" id="KW-0472">Membrane</keyword>
<keyword evidence="1" id="KW-1133">Transmembrane helix</keyword>
<feature type="transmembrane region" description="Helical" evidence="1">
    <location>
        <begin position="105"/>
        <end position="127"/>
    </location>
</feature>
<keyword evidence="3" id="KW-1185">Reference proteome</keyword>
<feature type="transmembrane region" description="Helical" evidence="1">
    <location>
        <begin position="45"/>
        <end position="64"/>
    </location>
</feature>
<dbReference type="RefSeq" id="WP_090666970.1">
    <property type="nucleotide sequence ID" value="NZ_FOUF01000006.1"/>
</dbReference>
<protein>
    <submittedName>
        <fullName evidence="2">Predicted membrane protein</fullName>
    </submittedName>
</protein>
<feature type="transmembrane region" description="Helical" evidence="1">
    <location>
        <begin position="139"/>
        <end position="159"/>
    </location>
</feature>
<evidence type="ECO:0000256" key="1">
    <source>
        <dbReference type="SAM" id="Phobius"/>
    </source>
</evidence>
<dbReference type="EMBL" id="FOUF01000006">
    <property type="protein sequence ID" value="SFM10376.1"/>
    <property type="molecule type" value="Genomic_DNA"/>
</dbReference>
<feature type="transmembrane region" description="Helical" evidence="1">
    <location>
        <begin position="189"/>
        <end position="207"/>
    </location>
</feature>
<proteinExistence type="predicted"/>
<feature type="transmembrane region" description="Helical" evidence="1">
    <location>
        <begin position="76"/>
        <end position="93"/>
    </location>
</feature>
<reference evidence="2 3" key="1">
    <citation type="submission" date="2016-10" db="EMBL/GenBank/DDBJ databases">
        <authorList>
            <person name="de Groot N.N."/>
        </authorList>
    </citation>
    <scope>NUCLEOTIDE SEQUENCE [LARGE SCALE GENOMIC DNA]</scope>
    <source>
        <strain evidence="2 3">Nm146</strain>
    </source>
</reference>
<evidence type="ECO:0000313" key="3">
    <source>
        <dbReference type="Proteomes" id="UP000199561"/>
    </source>
</evidence>
<dbReference type="AlphaFoldDB" id="A0A1I4N4Y5"/>
<name>A0A1I4N4Y5_9PROT</name>
<evidence type="ECO:0000313" key="2">
    <source>
        <dbReference type="EMBL" id="SFM10376.1"/>
    </source>
</evidence>
<gene>
    <name evidence="2" type="ORF">SAMN05421880_10695</name>
</gene>
<accession>A0A1I4N4Y5</accession>